<sequence>MSFDNANVKKLPVGSYDVSIDVKPETGVGVGDPAPVTFTVTITQPTAQDTQPPDVQIVSHASASKFLLNQPIQVEFTAKDPLENGAGTGVNAVRAFISACSGGFKVDLTPQLVVTPELPVVADVEVTATANITAAWIGDFTLTAEADDRVGHTGSAATSFSVGVNVAPLPPIAVPGRQFKVGSTVPIKWQITGYEGHFLLPFENIKITISGPGGTTEERFAGDGAANIRWELDGSGNAIQYITNYQIPTEGAYTVTVSVPGVCGGNAEQGSFTFTASTKGGKF</sequence>
<reference evidence="1" key="1">
    <citation type="journal article" date="2020" name="mSystems">
        <title>Genome- and Community-Level Interaction Insights into Carbon Utilization and Element Cycling Functions of Hydrothermarchaeota in Hydrothermal Sediment.</title>
        <authorList>
            <person name="Zhou Z."/>
            <person name="Liu Y."/>
            <person name="Xu W."/>
            <person name="Pan J."/>
            <person name="Luo Z.H."/>
            <person name="Li M."/>
        </authorList>
    </citation>
    <scope>NUCLEOTIDE SEQUENCE [LARGE SCALE GENOMIC DNA]</scope>
    <source>
        <strain evidence="1">SpSt-776</strain>
    </source>
</reference>
<protein>
    <submittedName>
        <fullName evidence="1">Uncharacterized protein</fullName>
    </submittedName>
</protein>
<evidence type="ECO:0000313" key="1">
    <source>
        <dbReference type="EMBL" id="HGB15022.1"/>
    </source>
</evidence>
<comment type="caution">
    <text evidence="1">The sequence shown here is derived from an EMBL/GenBank/DDBJ whole genome shotgun (WGS) entry which is preliminary data.</text>
</comment>
<proteinExistence type="predicted"/>
<gene>
    <name evidence="1" type="ORF">ENV62_07300</name>
</gene>
<dbReference type="Gene3D" id="2.60.40.10">
    <property type="entry name" value="Immunoglobulins"/>
    <property type="match status" value="1"/>
</dbReference>
<dbReference type="EMBL" id="DTHB01000048">
    <property type="protein sequence ID" value="HGB15022.1"/>
    <property type="molecule type" value="Genomic_DNA"/>
</dbReference>
<dbReference type="AlphaFoldDB" id="A0A7C3SJ91"/>
<dbReference type="InterPro" id="IPR013783">
    <property type="entry name" value="Ig-like_fold"/>
</dbReference>
<name>A0A7C3SJ91_9BACT</name>
<organism evidence="1">
    <name type="scientific">Desulfobacca acetoxidans</name>
    <dbReference type="NCBI Taxonomy" id="60893"/>
    <lineage>
        <taxon>Bacteria</taxon>
        <taxon>Pseudomonadati</taxon>
        <taxon>Thermodesulfobacteriota</taxon>
        <taxon>Desulfobaccia</taxon>
        <taxon>Desulfobaccales</taxon>
        <taxon>Desulfobaccaceae</taxon>
        <taxon>Desulfobacca</taxon>
    </lineage>
</organism>
<accession>A0A7C3SJ91</accession>